<reference evidence="2" key="1">
    <citation type="journal article" date="2021" name="Nat. Commun.">
        <title>Genetic determinants of endophytism in the Arabidopsis root mycobiome.</title>
        <authorList>
            <person name="Mesny F."/>
            <person name="Miyauchi S."/>
            <person name="Thiergart T."/>
            <person name="Pickel B."/>
            <person name="Atanasova L."/>
            <person name="Karlsson M."/>
            <person name="Huettel B."/>
            <person name="Barry K.W."/>
            <person name="Haridas S."/>
            <person name="Chen C."/>
            <person name="Bauer D."/>
            <person name="Andreopoulos W."/>
            <person name="Pangilinan J."/>
            <person name="LaButti K."/>
            <person name="Riley R."/>
            <person name="Lipzen A."/>
            <person name="Clum A."/>
            <person name="Drula E."/>
            <person name="Henrissat B."/>
            <person name="Kohler A."/>
            <person name="Grigoriev I.V."/>
            <person name="Martin F.M."/>
            <person name="Hacquard S."/>
        </authorList>
    </citation>
    <scope>NUCLEOTIDE SEQUENCE</scope>
    <source>
        <strain evidence="2">MPI-CAGE-AT-0016</strain>
    </source>
</reference>
<dbReference type="PROSITE" id="PS51186">
    <property type="entry name" value="GNAT"/>
    <property type="match status" value="1"/>
</dbReference>
<dbReference type="GO" id="GO:0016747">
    <property type="term" value="F:acyltransferase activity, transferring groups other than amino-acyl groups"/>
    <property type="evidence" value="ECO:0007669"/>
    <property type="project" value="InterPro"/>
</dbReference>
<dbReference type="Proteomes" id="UP000813385">
    <property type="component" value="Unassembled WGS sequence"/>
</dbReference>
<dbReference type="OrthoDB" id="2326446at2759"/>
<dbReference type="SUPFAM" id="SSF55729">
    <property type="entry name" value="Acyl-CoA N-acyltransferases (Nat)"/>
    <property type="match status" value="1"/>
</dbReference>
<protein>
    <recommendedName>
        <fullName evidence="1">N-acetyltransferase domain-containing protein</fullName>
    </recommendedName>
</protein>
<sequence length="234" mass="26392">MGFRAPSSTSVDLIPWDHESADHTQRLIEQRIECGWHADKPDGLWKRQQGQGTKCIYWVVIRPDDTGVAQNLEAHISPEQRIPLLDTCTTLMGAPVVPTRKPFIPVGHIGLDTTHPDADKLNLDKPTEAVIWVKSLFITKSLQCSGLGRAAMDTLEAMAASEPLSARTLMLDTLQKDDQMKLKAPKLSTQAWYERRGYRTIREEPGFYNETEVPEAKAYEGFVARTVFMRMDLI</sequence>
<organism evidence="2 3">
    <name type="scientific">Plectosphaerella cucumerina</name>
    <dbReference type="NCBI Taxonomy" id="40658"/>
    <lineage>
        <taxon>Eukaryota</taxon>
        <taxon>Fungi</taxon>
        <taxon>Dikarya</taxon>
        <taxon>Ascomycota</taxon>
        <taxon>Pezizomycotina</taxon>
        <taxon>Sordariomycetes</taxon>
        <taxon>Hypocreomycetidae</taxon>
        <taxon>Glomerellales</taxon>
        <taxon>Plectosphaerellaceae</taxon>
        <taxon>Plectosphaerella</taxon>
    </lineage>
</organism>
<evidence type="ECO:0000313" key="2">
    <source>
        <dbReference type="EMBL" id="KAH7347423.1"/>
    </source>
</evidence>
<dbReference type="InterPro" id="IPR016181">
    <property type="entry name" value="Acyl_CoA_acyltransferase"/>
</dbReference>
<dbReference type="AlphaFoldDB" id="A0A8K0T1N4"/>
<gene>
    <name evidence="2" type="ORF">B0T11DRAFT_291277</name>
</gene>
<feature type="domain" description="N-acetyltransferase" evidence="1">
    <location>
        <begin position="56"/>
        <end position="220"/>
    </location>
</feature>
<proteinExistence type="predicted"/>
<name>A0A8K0T1N4_9PEZI</name>
<evidence type="ECO:0000259" key="1">
    <source>
        <dbReference type="PROSITE" id="PS51186"/>
    </source>
</evidence>
<dbReference type="EMBL" id="JAGPXD010000007">
    <property type="protein sequence ID" value="KAH7347423.1"/>
    <property type="molecule type" value="Genomic_DNA"/>
</dbReference>
<comment type="caution">
    <text evidence="2">The sequence shown here is derived from an EMBL/GenBank/DDBJ whole genome shotgun (WGS) entry which is preliminary data.</text>
</comment>
<accession>A0A8K0T1N4</accession>
<keyword evidence="3" id="KW-1185">Reference proteome</keyword>
<evidence type="ECO:0000313" key="3">
    <source>
        <dbReference type="Proteomes" id="UP000813385"/>
    </source>
</evidence>
<dbReference type="InterPro" id="IPR000182">
    <property type="entry name" value="GNAT_dom"/>
</dbReference>
<dbReference type="Gene3D" id="3.40.630.30">
    <property type="match status" value="1"/>
</dbReference>